<accession>A0A918ANC1</accession>
<dbReference type="InterPro" id="IPR006311">
    <property type="entry name" value="TAT_signal"/>
</dbReference>
<dbReference type="Proteomes" id="UP000639606">
    <property type="component" value="Unassembled WGS sequence"/>
</dbReference>
<reference evidence="3" key="2">
    <citation type="submission" date="2020-09" db="EMBL/GenBank/DDBJ databases">
        <authorList>
            <person name="Sun Q."/>
            <person name="Ohkuma M."/>
        </authorList>
    </citation>
    <scope>NUCLEOTIDE SEQUENCE</scope>
    <source>
        <strain evidence="3">JCM 3313</strain>
    </source>
</reference>
<dbReference type="Pfam" id="PF00248">
    <property type="entry name" value="Aldo_ket_red"/>
    <property type="match status" value="1"/>
</dbReference>
<feature type="domain" description="NADP-dependent oxidoreductase" evidence="2">
    <location>
        <begin position="51"/>
        <end position="301"/>
    </location>
</feature>
<gene>
    <name evidence="3" type="ORF">GCM10010185_38410</name>
</gene>
<reference evidence="3" key="1">
    <citation type="journal article" date="2014" name="Int. J. Syst. Evol. Microbiol.">
        <title>Complete genome sequence of Corynebacterium casei LMG S-19264T (=DSM 44701T), isolated from a smear-ripened cheese.</title>
        <authorList>
            <consortium name="US DOE Joint Genome Institute (JGI-PGF)"/>
            <person name="Walter F."/>
            <person name="Albersmeier A."/>
            <person name="Kalinowski J."/>
            <person name="Ruckert C."/>
        </authorList>
    </citation>
    <scope>NUCLEOTIDE SEQUENCE</scope>
    <source>
        <strain evidence="3">JCM 3313</strain>
    </source>
</reference>
<dbReference type="PANTHER" id="PTHR43312">
    <property type="entry name" value="D-THREO-ALDOSE 1-DEHYDROGENASE"/>
    <property type="match status" value="1"/>
</dbReference>
<protein>
    <submittedName>
        <fullName evidence="3">Oxidoreductase</fullName>
    </submittedName>
</protein>
<sequence length="337" mass="37059">MTAMSRRAVLQAGAATTLAAATGATATAAAQPTGDLITRRVPRGGEVVPAIGMGTFMTFDKRPGAERGHLREVLDRFWRGGGRVLDTSPMYGLAEVTVGDLAADLGIAGGLFLTGKTWVTGEHLGDDSHARRQFEQSLNRLWRDRIDLVQVHSLTNVGTVLPVLRAWKREGRIRYFGVSHHEPAYFPIIEQLVRDGDMDFVQVGYSIRNRVAETSLLPAAVDHGTAVLVNTPLEKARLHDLVRDRPLPGFAAEFGARNWAQFFLKYVLAHPAVTCALPATTDPDHMSENLGAMRGPLPDQRTRQRMVRHMEAIPGFADLLDRPWYPGKTFDGVVRLP</sequence>
<keyword evidence="4" id="KW-1185">Reference proteome</keyword>
<feature type="chain" id="PRO_5038983050" evidence="1">
    <location>
        <begin position="21"/>
        <end position="337"/>
    </location>
</feature>
<dbReference type="PANTHER" id="PTHR43312:SF1">
    <property type="entry name" value="NADP-DEPENDENT OXIDOREDUCTASE DOMAIN-CONTAINING PROTEIN"/>
    <property type="match status" value="1"/>
</dbReference>
<dbReference type="EMBL" id="BMRG01000007">
    <property type="protein sequence ID" value="GGP62319.1"/>
    <property type="molecule type" value="Genomic_DNA"/>
</dbReference>
<dbReference type="RefSeq" id="WP_189224653.1">
    <property type="nucleotide sequence ID" value="NZ_BMRG01000007.1"/>
</dbReference>
<feature type="signal peptide" evidence="1">
    <location>
        <begin position="1"/>
        <end position="20"/>
    </location>
</feature>
<dbReference type="PROSITE" id="PS51318">
    <property type="entry name" value="TAT"/>
    <property type="match status" value="1"/>
</dbReference>
<evidence type="ECO:0000313" key="3">
    <source>
        <dbReference type="EMBL" id="GGP62319.1"/>
    </source>
</evidence>
<dbReference type="CDD" id="cd19095">
    <property type="entry name" value="AKR_PA4992-like"/>
    <property type="match status" value="1"/>
</dbReference>
<dbReference type="InterPro" id="IPR053135">
    <property type="entry name" value="AKR2_Oxidoreductase"/>
</dbReference>
<evidence type="ECO:0000313" key="4">
    <source>
        <dbReference type="Proteomes" id="UP000639606"/>
    </source>
</evidence>
<dbReference type="InterPro" id="IPR036812">
    <property type="entry name" value="NAD(P)_OxRdtase_dom_sf"/>
</dbReference>
<evidence type="ECO:0000256" key="1">
    <source>
        <dbReference type="SAM" id="SignalP"/>
    </source>
</evidence>
<name>A0A918ANC1_9PSEU</name>
<dbReference type="Gene3D" id="3.20.20.100">
    <property type="entry name" value="NADP-dependent oxidoreductase domain"/>
    <property type="match status" value="1"/>
</dbReference>
<keyword evidence="1" id="KW-0732">Signal</keyword>
<organism evidence="3 4">
    <name type="scientific">Saccharothrix coeruleofusca</name>
    <dbReference type="NCBI Taxonomy" id="33919"/>
    <lineage>
        <taxon>Bacteria</taxon>
        <taxon>Bacillati</taxon>
        <taxon>Actinomycetota</taxon>
        <taxon>Actinomycetes</taxon>
        <taxon>Pseudonocardiales</taxon>
        <taxon>Pseudonocardiaceae</taxon>
        <taxon>Saccharothrix</taxon>
    </lineage>
</organism>
<comment type="caution">
    <text evidence="3">The sequence shown here is derived from an EMBL/GenBank/DDBJ whole genome shotgun (WGS) entry which is preliminary data.</text>
</comment>
<proteinExistence type="predicted"/>
<dbReference type="AlphaFoldDB" id="A0A918ANC1"/>
<dbReference type="SUPFAM" id="SSF51430">
    <property type="entry name" value="NAD(P)-linked oxidoreductase"/>
    <property type="match status" value="1"/>
</dbReference>
<evidence type="ECO:0000259" key="2">
    <source>
        <dbReference type="Pfam" id="PF00248"/>
    </source>
</evidence>
<dbReference type="InterPro" id="IPR023210">
    <property type="entry name" value="NADP_OxRdtase_dom"/>
</dbReference>